<dbReference type="RefSeq" id="WP_190258898.1">
    <property type="nucleotide sequence ID" value="NZ_QFGA01000003.1"/>
</dbReference>
<dbReference type="Pfam" id="PF03466">
    <property type="entry name" value="LysR_substrate"/>
    <property type="match status" value="1"/>
</dbReference>
<accession>A0A4Y7R6P5</accession>
<dbReference type="PROSITE" id="PS50931">
    <property type="entry name" value="HTH_LYSR"/>
    <property type="match status" value="1"/>
</dbReference>
<evidence type="ECO:0000313" key="6">
    <source>
        <dbReference type="EMBL" id="TEB04517.1"/>
    </source>
</evidence>
<dbReference type="AlphaFoldDB" id="A0A4Y7R6P5"/>
<dbReference type="CDD" id="cd05466">
    <property type="entry name" value="PBP2_LTTR_substrate"/>
    <property type="match status" value="1"/>
</dbReference>
<name>A0A4Y7R6P5_9FIRM</name>
<evidence type="ECO:0000256" key="2">
    <source>
        <dbReference type="ARBA" id="ARBA00023015"/>
    </source>
</evidence>
<dbReference type="PANTHER" id="PTHR30346:SF28">
    <property type="entry name" value="HTH-TYPE TRANSCRIPTIONAL REGULATOR CYNR"/>
    <property type="match status" value="1"/>
</dbReference>
<keyword evidence="7" id="KW-1185">Reference proteome</keyword>
<dbReference type="GO" id="GO:0003700">
    <property type="term" value="F:DNA-binding transcription factor activity"/>
    <property type="evidence" value="ECO:0007669"/>
    <property type="project" value="InterPro"/>
</dbReference>
<keyword evidence="2" id="KW-0805">Transcription regulation</keyword>
<dbReference type="Gene3D" id="3.40.190.290">
    <property type="match status" value="1"/>
</dbReference>
<dbReference type="GO" id="GO:0032993">
    <property type="term" value="C:protein-DNA complex"/>
    <property type="evidence" value="ECO:0007669"/>
    <property type="project" value="TreeGrafter"/>
</dbReference>
<gene>
    <name evidence="6" type="primary">cynR</name>
    <name evidence="6" type="ORF">Psch_03277</name>
</gene>
<dbReference type="SUPFAM" id="SSF53850">
    <property type="entry name" value="Periplasmic binding protein-like II"/>
    <property type="match status" value="1"/>
</dbReference>
<dbReference type="Gene3D" id="1.10.10.10">
    <property type="entry name" value="Winged helix-like DNA-binding domain superfamily/Winged helix DNA-binding domain"/>
    <property type="match status" value="1"/>
</dbReference>
<dbReference type="Pfam" id="PF00126">
    <property type="entry name" value="HTH_1"/>
    <property type="match status" value="1"/>
</dbReference>
<dbReference type="SUPFAM" id="SSF46785">
    <property type="entry name" value="Winged helix' DNA-binding domain"/>
    <property type="match status" value="1"/>
</dbReference>
<feature type="domain" description="HTH lysR-type" evidence="5">
    <location>
        <begin position="1"/>
        <end position="58"/>
    </location>
</feature>
<evidence type="ECO:0000313" key="7">
    <source>
        <dbReference type="Proteomes" id="UP000298324"/>
    </source>
</evidence>
<keyword evidence="4" id="KW-0804">Transcription</keyword>
<dbReference type="InterPro" id="IPR000847">
    <property type="entry name" value="LysR_HTH_N"/>
</dbReference>
<protein>
    <submittedName>
        <fullName evidence="6">HTH-type transcriptional regulator CynR</fullName>
    </submittedName>
</protein>
<evidence type="ECO:0000256" key="3">
    <source>
        <dbReference type="ARBA" id="ARBA00023125"/>
    </source>
</evidence>
<sequence>MELHQLEYVLAVAKYNGFTRAAEEIKTSQSSLSQQISKLENELGVSLFARTTRSVQLTPAGKEFITHARQIMSTINEAQRCISEYASFEKGHLLLGIIPIIGHYRIPNLMASFKKNFPRVTLSLLEDQDDELYGMLRSSKIDAAFVHHAVTDSRLKLYPIVTDQMVVVTSEHHPFAGCKSVALKNLKYENIILPPPSSGHHIDFCNACRSAGFEPNILITCSSVKTILGFVREELGIAVLSSDVAAMDWERGIRTISLTPIIKQNLYLTTLNNANLPPALKVFIKFTLQWIDSHNC</sequence>
<dbReference type="PRINTS" id="PR00039">
    <property type="entry name" value="HTHLYSR"/>
</dbReference>
<dbReference type="InterPro" id="IPR036388">
    <property type="entry name" value="WH-like_DNA-bd_sf"/>
</dbReference>
<evidence type="ECO:0000256" key="1">
    <source>
        <dbReference type="ARBA" id="ARBA00009437"/>
    </source>
</evidence>
<dbReference type="GO" id="GO:0003677">
    <property type="term" value="F:DNA binding"/>
    <property type="evidence" value="ECO:0007669"/>
    <property type="project" value="UniProtKB-KW"/>
</dbReference>
<organism evidence="6 7">
    <name type="scientific">Pelotomaculum schinkii</name>
    <dbReference type="NCBI Taxonomy" id="78350"/>
    <lineage>
        <taxon>Bacteria</taxon>
        <taxon>Bacillati</taxon>
        <taxon>Bacillota</taxon>
        <taxon>Clostridia</taxon>
        <taxon>Eubacteriales</taxon>
        <taxon>Desulfotomaculaceae</taxon>
        <taxon>Pelotomaculum</taxon>
    </lineage>
</organism>
<dbReference type="InterPro" id="IPR005119">
    <property type="entry name" value="LysR_subst-bd"/>
</dbReference>
<keyword evidence="3" id="KW-0238">DNA-binding</keyword>
<comment type="caution">
    <text evidence="6">The sequence shown here is derived from an EMBL/GenBank/DDBJ whole genome shotgun (WGS) entry which is preliminary data.</text>
</comment>
<comment type="similarity">
    <text evidence="1">Belongs to the LysR transcriptional regulatory family.</text>
</comment>
<dbReference type="InterPro" id="IPR036390">
    <property type="entry name" value="WH_DNA-bd_sf"/>
</dbReference>
<dbReference type="FunFam" id="1.10.10.10:FF:000001">
    <property type="entry name" value="LysR family transcriptional regulator"/>
    <property type="match status" value="1"/>
</dbReference>
<dbReference type="PANTHER" id="PTHR30346">
    <property type="entry name" value="TRANSCRIPTIONAL DUAL REGULATOR HCAR-RELATED"/>
    <property type="match status" value="1"/>
</dbReference>
<reference evidence="6 7" key="1">
    <citation type="journal article" date="2018" name="Environ. Microbiol.">
        <title>Novel energy conservation strategies and behaviour of Pelotomaculum schinkii driving syntrophic propionate catabolism.</title>
        <authorList>
            <person name="Hidalgo-Ahumada C.A.P."/>
            <person name="Nobu M.K."/>
            <person name="Narihiro T."/>
            <person name="Tamaki H."/>
            <person name="Liu W.T."/>
            <person name="Kamagata Y."/>
            <person name="Stams A.J.M."/>
            <person name="Imachi H."/>
            <person name="Sousa D.Z."/>
        </authorList>
    </citation>
    <scope>NUCLEOTIDE SEQUENCE [LARGE SCALE GENOMIC DNA]</scope>
    <source>
        <strain evidence="6 7">HH</strain>
    </source>
</reference>
<evidence type="ECO:0000256" key="4">
    <source>
        <dbReference type="ARBA" id="ARBA00023163"/>
    </source>
</evidence>
<dbReference type="EMBL" id="QFGA01000003">
    <property type="protein sequence ID" value="TEB04517.1"/>
    <property type="molecule type" value="Genomic_DNA"/>
</dbReference>
<dbReference type="Proteomes" id="UP000298324">
    <property type="component" value="Unassembled WGS sequence"/>
</dbReference>
<proteinExistence type="inferred from homology"/>
<evidence type="ECO:0000259" key="5">
    <source>
        <dbReference type="PROSITE" id="PS50931"/>
    </source>
</evidence>